<dbReference type="SUPFAM" id="SSF52540">
    <property type="entry name" value="P-loop containing nucleoside triphosphate hydrolases"/>
    <property type="match status" value="1"/>
</dbReference>
<dbReference type="SMART" id="SM00382">
    <property type="entry name" value="AAA"/>
    <property type="match status" value="1"/>
</dbReference>
<protein>
    <submittedName>
        <fullName evidence="5">ABC transporter ATP-binding protein</fullName>
    </submittedName>
</protein>
<dbReference type="InterPro" id="IPR051120">
    <property type="entry name" value="ABC_AA/LPS_Transport"/>
</dbReference>
<dbReference type="Pfam" id="PF12399">
    <property type="entry name" value="BCA_ABC_TP_C"/>
    <property type="match status" value="1"/>
</dbReference>
<gene>
    <name evidence="5" type="ORF">JJE72_03455</name>
</gene>
<dbReference type="PANTHER" id="PTHR45772">
    <property type="entry name" value="CONSERVED COMPONENT OF ABC TRANSPORTER FOR NATURAL AMINO ACIDS-RELATED"/>
    <property type="match status" value="1"/>
</dbReference>
<dbReference type="InterPro" id="IPR032823">
    <property type="entry name" value="BCA_ABC_TP_C"/>
</dbReference>
<organism evidence="5 6">
    <name type="scientific">Sinomonas cellulolyticus</name>
    <dbReference type="NCBI Taxonomy" id="2801916"/>
    <lineage>
        <taxon>Bacteria</taxon>
        <taxon>Bacillati</taxon>
        <taxon>Actinomycetota</taxon>
        <taxon>Actinomycetes</taxon>
        <taxon>Micrococcales</taxon>
        <taxon>Micrococcaceae</taxon>
        <taxon>Sinomonas</taxon>
    </lineage>
</organism>
<reference evidence="5 6" key="1">
    <citation type="submission" date="2021-01" db="EMBL/GenBank/DDBJ databases">
        <title>Genome public.</title>
        <authorList>
            <person name="Liu C."/>
            <person name="Sun Q."/>
        </authorList>
    </citation>
    <scope>NUCLEOTIDE SEQUENCE [LARGE SCALE GENOMIC DNA]</scope>
    <source>
        <strain evidence="5 6">JC656</strain>
    </source>
</reference>
<dbReference type="CDD" id="cd03219">
    <property type="entry name" value="ABC_Mj1267_LivG_branched"/>
    <property type="match status" value="1"/>
</dbReference>
<sequence>MGARLSLSDISLHFGGVKVLEGVSFDVEPGVIFGLVGPNGAGKTSLFNCISGHYRPSSGSITIDGSEVVGRAPSHLAHLGLARTFQHPALQLRATVLENVLLGGHIRLPGGPVEWALGLPRTARAERSIRAEARAMLDAAGLGWAADLPADELSHGLHKGIELWRALLSKPSLLLLDEPAAGVSHAEVTQLIDTVRKVREEQDITIVIVEHHMGLISALTDKVVVLDHGRKLMEGTAAQAQSDPRVIEAYLGKDATDDAA</sequence>
<evidence type="ECO:0000256" key="2">
    <source>
        <dbReference type="ARBA" id="ARBA00022741"/>
    </source>
</evidence>
<name>A0ABS1K2P2_9MICC</name>
<proteinExistence type="predicted"/>
<dbReference type="InterPro" id="IPR027417">
    <property type="entry name" value="P-loop_NTPase"/>
</dbReference>
<dbReference type="EMBL" id="JAERRC010000010">
    <property type="protein sequence ID" value="MBL0704561.1"/>
    <property type="molecule type" value="Genomic_DNA"/>
</dbReference>
<dbReference type="InterPro" id="IPR003439">
    <property type="entry name" value="ABC_transporter-like_ATP-bd"/>
</dbReference>
<evidence type="ECO:0000313" key="6">
    <source>
        <dbReference type="Proteomes" id="UP000639051"/>
    </source>
</evidence>
<keyword evidence="6" id="KW-1185">Reference proteome</keyword>
<accession>A0ABS1K2P2</accession>
<evidence type="ECO:0000259" key="4">
    <source>
        <dbReference type="PROSITE" id="PS50893"/>
    </source>
</evidence>
<dbReference type="PROSITE" id="PS50893">
    <property type="entry name" value="ABC_TRANSPORTER_2"/>
    <property type="match status" value="1"/>
</dbReference>
<dbReference type="RefSeq" id="WP_189693548.1">
    <property type="nucleotide sequence ID" value="NZ_BNCM01000005.1"/>
</dbReference>
<feature type="domain" description="ABC transporter" evidence="4">
    <location>
        <begin position="5"/>
        <end position="253"/>
    </location>
</feature>
<dbReference type="InterPro" id="IPR003593">
    <property type="entry name" value="AAA+_ATPase"/>
</dbReference>
<evidence type="ECO:0000256" key="3">
    <source>
        <dbReference type="ARBA" id="ARBA00022840"/>
    </source>
</evidence>
<evidence type="ECO:0000313" key="5">
    <source>
        <dbReference type="EMBL" id="MBL0704561.1"/>
    </source>
</evidence>
<dbReference type="GO" id="GO:0005524">
    <property type="term" value="F:ATP binding"/>
    <property type="evidence" value="ECO:0007669"/>
    <property type="project" value="UniProtKB-KW"/>
</dbReference>
<comment type="caution">
    <text evidence="5">The sequence shown here is derived from an EMBL/GenBank/DDBJ whole genome shotgun (WGS) entry which is preliminary data.</text>
</comment>
<keyword evidence="2" id="KW-0547">Nucleotide-binding</keyword>
<dbReference type="Proteomes" id="UP000639051">
    <property type="component" value="Unassembled WGS sequence"/>
</dbReference>
<evidence type="ECO:0000256" key="1">
    <source>
        <dbReference type="ARBA" id="ARBA00022448"/>
    </source>
</evidence>
<dbReference type="Gene3D" id="3.40.50.300">
    <property type="entry name" value="P-loop containing nucleotide triphosphate hydrolases"/>
    <property type="match status" value="1"/>
</dbReference>
<keyword evidence="3 5" id="KW-0067">ATP-binding</keyword>
<keyword evidence="1" id="KW-0813">Transport</keyword>
<dbReference type="Pfam" id="PF00005">
    <property type="entry name" value="ABC_tran"/>
    <property type="match status" value="1"/>
</dbReference>